<dbReference type="EMBL" id="MU003699">
    <property type="protein sequence ID" value="KAF2810900.1"/>
    <property type="molecule type" value="Genomic_DNA"/>
</dbReference>
<keyword evidence="1" id="KW-0472">Membrane</keyword>
<feature type="transmembrane region" description="Helical" evidence="1">
    <location>
        <begin position="30"/>
        <end position="51"/>
    </location>
</feature>
<sequence length="87" mass="10106">MYESALLPCGLVRILTASRRSSLLPLPRPSFLLSSSFCQFLYFTSVLVLVCRFRHFWDFYWCCDHSGLTNFGHIARFLLYAVLASFE</sequence>
<accession>A0A6A6YQ36</accession>
<organism evidence="2">
    <name type="scientific">Mytilinidion resinicola</name>
    <dbReference type="NCBI Taxonomy" id="574789"/>
    <lineage>
        <taxon>Eukaryota</taxon>
        <taxon>Fungi</taxon>
        <taxon>Dikarya</taxon>
        <taxon>Ascomycota</taxon>
        <taxon>Pezizomycotina</taxon>
        <taxon>Dothideomycetes</taxon>
        <taxon>Pleosporomycetidae</taxon>
        <taxon>Mytilinidiales</taxon>
        <taxon>Mytilinidiaceae</taxon>
        <taxon>Mytilinidion</taxon>
    </lineage>
</organism>
<reference evidence="2 4" key="1">
    <citation type="journal article" date="2020" name="Stud. Mycol.">
        <title>101 Dothideomycetes genomes: a test case for predicting lifestyles and emergence of pathogens.</title>
        <authorList>
            <person name="Haridas S."/>
            <person name="Albert R."/>
            <person name="Binder M."/>
            <person name="Bloem J."/>
            <person name="Labutti K."/>
            <person name="Salamov A."/>
            <person name="Andreopoulos B."/>
            <person name="Baker S."/>
            <person name="Barry K."/>
            <person name="Bills G."/>
            <person name="Bluhm B."/>
            <person name="Cannon C."/>
            <person name="Castanera R."/>
            <person name="Culley D."/>
            <person name="Daum C."/>
            <person name="Ezra D."/>
            <person name="Gonzalez J."/>
            <person name="Henrissat B."/>
            <person name="Kuo A."/>
            <person name="Liang C."/>
            <person name="Lipzen A."/>
            <person name="Lutzoni F."/>
            <person name="Magnuson J."/>
            <person name="Mondo S."/>
            <person name="Nolan M."/>
            <person name="Ohm R."/>
            <person name="Pangilinan J."/>
            <person name="Park H.-J."/>
            <person name="Ramirez L."/>
            <person name="Alfaro M."/>
            <person name="Sun H."/>
            <person name="Tritt A."/>
            <person name="Yoshinaga Y."/>
            <person name="Zwiers L.-H."/>
            <person name="Turgeon B."/>
            <person name="Goodwin S."/>
            <person name="Spatafora J."/>
            <person name="Crous P."/>
            <person name="Grigoriev I."/>
        </authorList>
    </citation>
    <scope>NUCLEOTIDE SEQUENCE</scope>
    <source>
        <strain evidence="2 4">CBS 304.34</strain>
    </source>
</reference>
<reference evidence="4" key="3">
    <citation type="submission" date="2025-04" db="UniProtKB">
        <authorList>
            <consortium name="RefSeq"/>
        </authorList>
    </citation>
    <scope>IDENTIFICATION</scope>
    <source>
        <strain evidence="4">CBS 304.34</strain>
    </source>
</reference>
<proteinExistence type="predicted"/>
<evidence type="ECO:0000313" key="3">
    <source>
        <dbReference type="Proteomes" id="UP000504636"/>
    </source>
</evidence>
<gene>
    <name evidence="2 4" type="ORF">BDZ99DRAFT_290893</name>
</gene>
<dbReference type="Proteomes" id="UP000504636">
    <property type="component" value="Unplaced"/>
</dbReference>
<evidence type="ECO:0000313" key="4">
    <source>
        <dbReference type="RefSeq" id="XP_033577864.1"/>
    </source>
</evidence>
<evidence type="ECO:0000256" key="1">
    <source>
        <dbReference type="SAM" id="Phobius"/>
    </source>
</evidence>
<keyword evidence="3" id="KW-1185">Reference proteome</keyword>
<dbReference type="AlphaFoldDB" id="A0A6A6YQ36"/>
<dbReference type="RefSeq" id="XP_033577864.1">
    <property type="nucleotide sequence ID" value="XM_033714093.1"/>
</dbReference>
<evidence type="ECO:0000313" key="2">
    <source>
        <dbReference type="EMBL" id="KAF2810900.1"/>
    </source>
</evidence>
<dbReference type="GeneID" id="54454986"/>
<keyword evidence="1" id="KW-0812">Transmembrane</keyword>
<reference evidence="4" key="2">
    <citation type="submission" date="2020-04" db="EMBL/GenBank/DDBJ databases">
        <authorList>
            <consortium name="NCBI Genome Project"/>
        </authorList>
    </citation>
    <scope>NUCLEOTIDE SEQUENCE</scope>
    <source>
        <strain evidence="4">CBS 304.34</strain>
    </source>
</reference>
<name>A0A6A6YQ36_9PEZI</name>
<keyword evidence="1" id="KW-1133">Transmembrane helix</keyword>
<protein>
    <submittedName>
        <fullName evidence="2 4">Uncharacterized protein</fullName>
    </submittedName>
</protein>